<evidence type="ECO:0000313" key="2">
    <source>
        <dbReference type="EMBL" id="KKI51814.1"/>
    </source>
</evidence>
<evidence type="ECO:0000313" key="3">
    <source>
        <dbReference type="Proteomes" id="UP000034076"/>
    </source>
</evidence>
<reference evidence="2 3" key="1">
    <citation type="submission" date="2015-04" db="EMBL/GenBank/DDBJ databases">
        <title>Draft genome sequence of bacteremic isolate Catabacter hongkongensis type strain HKU16T.</title>
        <authorList>
            <person name="Lau S.K."/>
            <person name="Teng J.L."/>
            <person name="Huang Y."/>
            <person name="Curreem S.O."/>
            <person name="Tsui S.K."/>
            <person name="Woo P.C."/>
        </authorList>
    </citation>
    <scope>NUCLEOTIDE SEQUENCE [LARGE SCALE GENOMIC DNA]</scope>
    <source>
        <strain evidence="2 3">HKU16</strain>
    </source>
</reference>
<comment type="caution">
    <text evidence="2">The sequence shown here is derived from an EMBL/GenBank/DDBJ whole genome shotgun (WGS) entry which is preliminary data.</text>
</comment>
<organism evidence="2 3">
    <name type="scientific">Christensenella hongkongensis</name>
    <dbReference type="NCBI Taxonomy" id="270498"/>
    <lineage>
        <taxon>Bacteria</taxon>
        <taxon>Bacillati</taxon>
        <taxon>Bacillota</taxon>
        <taxon>Clostridia</taxon>
        <taxon>Christensenellales</taxon>
        <taxon>Christensenellaceae</taxon>
        <taxon>Christensenella</taxon>
    </lineage>
</organism>
<sequence>MGLTMGVDTYVTIEESDVYIAEHYLSTDEQRKAWEAAGDDKEIALRRACAALDSLTFRGVKFAFPQPLAFPRYFGENYAMIDGVLYAPEVDRYPELREVPQAIKAAQIEEALEMVSPTVATENKDIRNNPVQSYSIGHLSETFETASVGSLQSVLASVRAQALIRPYTGGGYEVR</sequence>
<keyword evidence="3" id="KW-1185">Reference proteome</keyword>
<evidence type="ECO:0000259" key="1">
    <source>
        <dbReference type="Pfam" id="PF20557"/>
    </source>
</evidence>
<dbReference type="Pfam" id="PF20557">
    <property type="entry name" value="DnaT_2"/>
    <property type="match status" value="1"/>
</dbReference>
<gene>
    <name evidence="2" type="ORF">CHK_0699</name>
</gene>
<dbReference type="InterPro" id="IPR046787">
    <property type="entry name" value="DnaT_2"/>
</dbReference>
<dbReference type="EMBL" id="LAYJ01000063">
    <property type="protein sequence ID" value="KKI51814.1"/>
    <property type="molecule type" value="Genomic_DNA"/>
</dbReference>
<protein>
    <recommendedName>
        <fullName evidence="1">Putative DnaT-like domain-containing protein</fullName>
    </recommendedName>
</protein>
<dbReference type="Proteomes" id="UP000034076">
    <property type="component" value="Unassembled WGS sequence"/>
</dbReference>
<dbReference type="RefSeq" id="WP_052740255.1">
    <property type="nucleotide sequence ID" value="NZ_LAYJ01000063.1"/>
</dbReference>
<accession>A0A0M2NGY8</accession>
<dbReference type="STRING" id="270498.CHK_0699"/>
<name>A0A0M2NGY8_9FIRM</name>
<dbReference type="OrthoDB" id="1727286at2"/>
<feature type="domain" description="Putative DnaT-like" evidence="1">
    <location>
        <begin position="6"/>
        <end position="171"/>
    </location>
</feature>
<proteinExistence type="predicted"/>
<dbReference type="AlphaFoldDB" id="A0A0M2NGY8"/>